<dbReference type="GO" id="GO:0015558">
    <property type="term" value="F:secondary active p-aminobenzoyl-glutamate transmembrane transporter activity"/>
    <property type="evidence" value="ECO:0007669"/>
    <property type="project" value="InterPro"/>
</dbReference>
<dbReference type="AlphaFoldDB" id="A0A1Q2KYV6"/>
<feature type="transmembrane region" description="Helical" evidence="1">
    <location>
        <begin position="72"/>
        <end position="92"/>
    </location>
</feature>
<dbReference type="PANTHER" id="PTHR30282">
    <property type="entry name" value="P-AMINOBENZOYL GLUTAMATE TRANSPORTER"/>
    <property type="match status" value="1"/>
</dbReference>
<reference evidence="2 3" key="1">
    <citation type="submission" date="2017-02" db="EMBL/GenBank/DDBJ databases">
        <title>The complete genomic sequence of a novel cold adapted crude oil-degrading bacterium Planococcus qaidamina Y42.</title>
        <authorList>
            <person name="Yang R."/>
        </authorList>
    </citation>
    <scope>NUCLEOTIDE SEQUENCE [LARGE SCALE GENOMIC DNA]</scope>
    <source>
        <strain evidence="2 3">Y42</strain>
    </source>
</reference>
<proteinExistence type="predicted"/>
<keyword evidence="1" id="KW-0472">Membrane</keyword>
<keyword evidence="1" id="KW-1133">Transmembrane helix</keyword>
<keyword evidence="1" id="KW-0812">Transmembrane</keyword>
<dbReference type="Pfam" id="PF03806">
    <property type="entry name" value="ABG_transport"/>
    <property type="match status" value="1"/>
</dbReference>
<dbReference type="RefSeq" id="WP_077589293.1">
    <property type="nucleotide sequence ID" value="NZ_CP019640.1"/>
</dbReference>
<evidence type="ECO:0000313" key="2">
    <source>
        <dbReference type="EMBL" id="AQQ53400.1"/>
    </source>
</evidence>
<feature type="transmembrane region" description="Helical" evidence="1">
    <location>
        <begin position="388"/>
        <end position="408"/>
    </location>
</feature>
<feature type="transmembrane region" description="Helical" evidence="1">
    <location>
        <begin position="158"/>
        <end position="177"/>
    </location>
</feature>
<feature type="transmembrane region" description="Helical" evidence="1">
    <location>
        <begin position="267"/>
        <end position="286"/>
    </location>
</feature>
<feature type="transmembrane region" description="Helical" evidence="1">
    <location>
        <begin position="446"/>
        <end position="464"/>
    </location>
</feature>
<feature type="transmembrane region" description="Helical" evidence="1">
    <location>
        <begin position="415"/>
        <end position="434"/>
    </location>
</feature>
<dbReference type="GO" id="GO:1902604">
    <property type="term" value="P:p-aminobenzoyl-glutamate transmembrane transport"/>
    <property type="evidence" value="ECO:0007669"/>
    <property type="project" value="InterPro"/>
</dbReference>
<dbReference type="EMBL" id="CP019640">
    <property type="protein sequence ID" value="AQQ53400.1"/>
    <property type="molecule type" value="Genomic_DNA"/>
</dbReference>
<feature type="transmembrane region" description="Helical" evidence="1">
    <location>
        <begin position="221"/>
        <end position="240"/>
    </location>
</feature>
<feature type="transmembrane region" description="Helical" evidence="1">
    <location>
        <begin position="476"/>
        <end position="501"/>
    </location>
</feature>
<protein>
    <submittedName>
        <fullName evidence="2">Aminobenzoyl-glutamate transporter</fullName>
    </submittedName>
</protein>
<feature type="transmembrane region" description="Helical" evidence="1">
    <location>
        <begin position="349"/>
        <end position="368"/>
    </location>
</feature>
<feature type="transmembrane region" description="Helical" evidence="1">
    <location>
        <begin position="132"/>
        <end position="152"/>
    </location>
</feature>
<dbReference type="InterPro" id="IPR004697">
    <property type="entry name" value="AbgT"/>
</dbReference>
<feature type="transmembrane region" description="Helical" evidence="1">
    <location>
        <begin position="98"/>
        <end position="120"/>
    </location>
</feature>
<keyword evidence="3" id="KW-1185">Reference proteome</keyword>
<feature type="transmembrane region" description="Helical" evidence="1">
    <location>
        <begin position="37"/>
        <end position="60"/>
    </location>
</feature>
<dbReference type="Proteomes" id="UP000188184">
    <property type="component" value="Chromosome"/>
</dbReference>
<dbReference type="OrthoDB" id="3314392at2"/>
<feature type="transmembrane region" description="Helical" evidence="1">
    <location>
        <begin position="189"/>
        <end position="209"/>
    </location>
</feature>
<gene>
    <name evidence="2" type="ORF">B0X71_10165</name>
</gene>
<organism evidence="2 3">
    <name type="scientific">Planococcus lenghuensis</name>
    <dbReference type="NCBI Taxonomy" id="2213202"/>
    <lineage>
        <taxon>Bacteria</taxon>
        <taxon>Bacillati</taxon>
        <taxon>Bacillota</taxon>
        <taxon>Bacilli</taxon>
        <taxon>Bacillales</taxon>
        <taxon>Caryophanaceae</taxon>
        <taxon>Planococcus</taxon>
    </lineage>
</organism>
<dbReference type="PANTHER" id="PTHR30282:SF0">
    <property type="entry name" value="P-AMINOBENZOYL-GLUTAMATE TRANSPORT PROTEIN"/>
    <property type="match status" value="1"/>
</dbReference>
<feature type="transmembrane region" description="Helical" evidence="1">
    <location>
        <begin position="306"/>
        <end position="328"/>
    </location>
</feature>
<evidence type="ECO:0000313" key="3">
    <source>
        <dbReference type="Proteomes" id="UP000188184"/>
    </source>
</evidence>
<name>A0A1Q2KYV6_9BACL</name>
<evidence type="ECO:0000256" key="1">
    <source>
        <dbReference type="SAM" id="Phobius"/>
    </source>
</evidence>
<accession>A0A1Q2KYV6</accession>
<dbReference type="KEGG" id="pmar:B0X71_10165"/>
<sequence length="515" mass="54485">MSTTTEIPLKVKPKKKGFFDKFLDFIEKYGNKLPDPVFLFVIIAGLILVASAVFGALGTSAVNPGTGETIEVVNLLNGAGLVMILTNLVTNFTSFPPLGLVLVVMLGVGVAESTGLITSFMKATILAAPKKLILPTIVLVAMLGNAAADAAMVVLPPIVAMIFVALGRHPIAGLAAAYASVAGGFSANLILSMLDPLIAGFTQIGANIIEPDYVANPAMNYYFLAISCIVLVPVAVLVTTKIVEPRLGAYDGEVEQMDPATKLEKKGLLWAGISLAVLTAIVLLLTLPEDALLRDPETGSLTVSPFMTALVPLMMIFFLVPALVYGFVTKELTSTKDVADHLSKSMSTMGTYIVIAFVAAQMIAFFNWSNLGPITAIAGADLLQGIGLTGLPLLIGFIIVAALINLMVASASAKWAILAPVFVPMFMILGYSPAFTQLAYRIGDSITNPITPMLAYFAIALTFAKKYDKKMGIGTFMSALLPYSIAFAVTWILLFAVWYMLGLPLGPGGYIQLGE</sequence>